<feature type="coiled-coil region" evidence="12">
    <location>
        <begin position="384"/>
        <end position="470"/>
    </location>
</feature>
<dbReference type="InterPro" id="IPR055260">
    <property type="entry name" value="Ndc80_CH"/>
</dbReference>
<dbReference type="Gene3D" id="1.10.418.30">
    <property type="entry name" value="Ncd80 complex, Ncd80 subunit"/>
    <property type="match status" value="1"/>
</dbReference>
<comment type="function">
    <text evidence="1 11">Acts as a component of the essential kinetochore-associated NDC80 complex, which is required for chromosome segregation and spindle checkpoint activity.</text>
</comment>
<evidence type="ECO:0000313" key="16">
    <source>
        <dbReference type="EMBL" id="AEO64083.1"/>
    </source>
</evidence>
<dbReference type="Pfam" id="PF24487">
    <property type="entry name" value="NDC80_loop"/>
    <property type="match status" value="1"/>
</dbReference>
<keyword evidence="4 11" id="KW-0132">Cell division</keyword>
<keyword evidence="9 11" id="KW-0131">Cell cycle</keyword>
<evidence type="ECO:0000256" key="7">
    <source>
        <dbReference type="ARBA" id="ARBA00023054"/>
    </source>
</evidence>
<dbReference type="KEGG" id="ttt:THITE_2109844"/>
<keyword evidence="17" id="KW-1185">Reference proteome</keyword>
<feature type="region of interest" description="Disordered" evidence="13">
    <location>
        <begin position="1"/>
        <end position="71"/>
    </location>
</feature>
<dbReference type="AlphaFoldDB" id="G2QY16"/>
<comment type="similarity">
    <text evidence="2 11">Belongs to the NDC80/HEC1 family.</text>
</comment>
<evidence type="ECO:0000256" key="11">
    <source>
        <dbReference type="RuleBase" id="RU368072"/>
    </source>
</evidence>
<sequence length="734" mass="84060">MSQDNGLWSVRRPREQTLGGLNLNSGIPQPSSTMKRSSAIGSASHGRSVSGSRHSLAMSRPNQPLFQRSSSGTNLADIGLSSVKRASVAGYNPSTTAALKPYHTPGPSTDHERRSSVYRARPSTIAGPMGGHQSFFQQAPQAAGVPRDPRPLKDRSYQNRLGQELIEYMAKHNFEMEMSHKLSDNFIRSPTQKDFNFMFQWLYRRIDPSYRFQKNIDQEVPPLLKQLRYPYERSITKSQIAAVGGQNWSTFLGLLHWMMQLAQMLERYSVNQYVDACLEAGVDVTGDNIIFDFLTNAYQDWLNMDDEAGDEDVEKALAPHVQAMAREFERSNAKYVQELEMLEGEHARLLKEIEELEKSMPDPAVLDNHFRIMEEDKAKFEEYNTLALQRSEKYEARIQVLQEELDKLQGELREAEEERRRLKEAVDDQGISMQDIDRMTAERERLQKSIESAEQRLDDVKRKVAEKELEASQRLDDLERMVDRYNTIAYQIGLIPATAVNAKGRDYELQLMVNEGPPAFTSSQLQGSGSAVHPESDRLLADPVTGYQPAHVLNLDLRGQVKNSFLGLRKEISERRKAALDAMMEDHDLLDRAKEAIEDKRSEVEALEHRVRAAEEEYEKTKEVTTAQKLASDAQIEKMEKELAKMRAQLSESVQLMEQREMNTNIEYEQLTLRANALREELHTETMRMLNDVIKFKMHIQKSLEEYESFVADELEKELGSDEMRDDNTQALDL</sequence>
<evidence type="ECO:0000259" key="15">
    <source>
        <dbReference type="Pfam" id="PF24487"/>
    </source>
</evidence>
<feature type="coiled-coil region" evidence="12">
    <location>
        <begin position="325"/>
        <end position="359"/>
    </location>
</feature>
<evidence type="ECO:0000313" key="17">
    <source>
        <dbReference type="Proteomes" id="UP000008181"/>
    </source>
</evidence>
<gene>
    <name evidence="16" type="ORF">THITE_2109844</name>
</gene>
<evidence type="ECO:0000256" key="1">
    <source>
        <dbReference type="ARBA" id="ARBA00002772"/>
    </source>
</evidence>
<dbReference type="GO" id="GO:0005634">
    <property type="term" value="C:nucleus"/>
    <property type="evidence" value="ECO:0007669"/>
    <property type="project" value="UniProtKB-SubCell"/>
</dbReference>
<dbReference type="GO" id="GO:0031262">
    <property type="term" value="C:Ndc80 complex"/>
    <property type="evidence" value="ECO:0007669"/>
    <property type="project" value="UniProtKB-UniRule"/>
</dbReference>
<protein>
    <recommendedName>
        <fullName evidence="11">Kinetochore protein NDC80</fullName>
    </recommendedName>
</protein>
<keyword evidence="7 12" id="KW-0175">Coiled coil</keyword>
<evidence type="ECO:0000259" key="14">
    <source>
        <dbReference type="Pfam" id="PF03801"/>
    </source>
</evidence>
<comment type="subcellular location">
    <subcellularLocation>
        <location evidence="11">Chromosome</location>
        <location evidence="11">Centromere</location>
        <location evidence="11">Kinetochore</location>
    </subcellularLocation>
    <subcellularLocation>
        <location evidence="11">Nucleus</location>
    </subcellularLocation>
</comment>
<dbReference type="InterPro" id="IPR005550">
    <property type="entry name" value="Kinetochore_Ndc80"/>
</dbReference>
<proteinExistence type="inferred from homology"/>
<evidence type="ECO:0000256" key="6">
    <source>
        <dbReference type="ARBA" id="ARBA00022838"/>
    </source>
</evidence>
<evidence type="ECO:0000256" key="2">
    <source>
        <dbReference type="ARBA" id="ARBA00007050"/>
    </source>
</evidence>
<keyword evidence="5 11" id="KW-0498">Mitosis</keyword>
<dbReference type="GeneID" id="11523608"/>
<dbReference type="Pfam" id="PF03801">
    <property type="entry name" value="Ndc80_HEC"/>
    <property type="match status" value="1"/>
</dbReference>
<evidence type="ECO:0000256" key="12">
    <source>
        <dbReference type="SAM" id="Coils"/>
    </source>
</evidence>
<evidence type="ECO:0000256" key="13">
    <source>
        <dbReference type="SAM" id="MobiDB-lite"/>
    </source>
</evidence>
<dbReference type="InterPro" id="IPR057091">
    <property type="entry name" value="NDC80_loop"/>
</dbReference>
<feature type="compositionally biased region" description="Polar residues" evidence="13">
    <location>
        <begin position="22"/>
        <end position="40"/>
    </location>
</feature>
<accession>G2QY16</accession>
<keyword evidence="10 11" id="KW-0137">Centromere</keyword>
<feature type="compositionally biased region" description="Low complexity" evidence="13">
    <location>
        <begin position="41"/>
        <end position="55"/>
    </location>
</feature>
<reference evidence="16 17" key="1">
    <citation type="journal article" date="2011" name="Nat. Biotechnol.">
        <title>Comparative genomic analysis of the thermophilic biomass-degrading fungi Myceliophthora thermophila and Thielavia terrestris.</title>
        <authorList>
            <person name="Berka R.M."/>
            <person name="Grigoriev I.V."/>
            <person name="Otillar R."/>
            <person name="Salamov A."/>
            <person name="Grimwood J."/>
            <person name="Reid I."/>
            <person name="Ishmael N."/>
            <person name="John T."/>
            <person name="Darmond C."/>
            <person name="Moisan M.-C."/>
            <person name="Henrissat B."/>
            <person name="Coutinho P.M."/>
            <person name="Lombard V."/>
            <person name="Natvig D.O."/>
            <person name="Lindquist E."/>
            <person name="Schmutz J."/>
            <person name="Lucas S."/>
            <person name="Harris P."/>
            <person name="Powlowski J."/>
            <person name="Bellemare A."/>
            <person name="Taylor D."/>
            <person name="Butler G."/>
            <person name="de Vries R.P."/>
            <person name="Allijn I.E."/>
            <person name="van den Brink J."/>
            <person name="Ushinsky S."/>
            <person name="Storms R."/>
            <person name="Powell A.J."/>
            <person name="Paulsen I.T."/>
            <person name="Elbourne L.D.H."/>
            <person name="Baker S.E."/>
            <person name="Magnuson J."/>
            <person name="LaBoissiere S."/>
            <person name="Clutterbuck A.J."/>
            <person name="Martinez D."/>
            <person name="Wogulis M."/>
            <person name="de Leon A.L."/>
            <person name="Rey M.W."/>
            <person name="Tsang A."/>
        </authorList>
    </citation>
    <scope>NUCLEOTIDE SEQUENCE [LARGE SCALE GENOMIC DNA]</scope>
    <source>
        <strain evidence="17">ATCC 38088 / NRRL 8126</strain>
    </source>
</reference>
<feature type="region of interest" description="Disordered" evidence="13">
    <location>
        <begin position="94"/>
        <end position="155"/>
    </location>
</feature>
<evidence type="ECO:0000256" key="8">
    <source>
        <dbReference type="ARBA" id="ARBA00023242"/>
    </source>
</evidence>
<feature type="domain" description="Kinetochore protein Ndc80 CH" evidence="14">
    <location>
        <begin position="112"/>
        <end position="267"/>
    </location>
</feature>
<dbReference type="PANTHER" id="PTHR10643">
    <property type="entry name" value="KINETOCHORE PROTEIN NDC80"/>
    <property type="match status" value="1"/>
</dbReference>
<evidence type="ECO:0000256" key="10">
    <source>
        <dbReference type="ARBA" id="ARBA00023328"/>
    </source>
</evidence>
<feature type="coiled-coil region" evidence="12">
    <location>
        <begin position="580"/>
        <end position="688"/>
    </location>
</feature>
<feature type="compositionally biased region" description="Polar residues" evidence="13">
    <location>
        <begin position="60"/>
        <end position="71"/>
    </location>
</feature>
<name>G2QY16_THETT</name>
<keyword evidence="3 11" id="KW-0158">Chromosome</keyword>
<dbReference type="InterPro" id="IPR038273">
    <property type="entry name" value="Ndc80_sf"/>
</dbReference>
<keyword evidence="8 11" id="KW-0539">Nucleus</keyword>
<evidence type="ECO:0000256" key="4">
    <source>
        <dbReference type="ARBA" id="ARBA00022618"/>
    </source>
</evidence>
<evidence type="ECO:0000256" key="3">
    <source>
        <dbReference type="ARBA" id="ARBA00022454"/>
    </source>
</evidence>
<keyword evidence="6 11" id="KW-0995">Kinetochore</keyword>
<dbReference type="PANTHER" id="PTHR10643:SF2">
    <property type="entry name" value="KINETOCHORE PROTEIN NDC80 HOMOLOG"/>
    <property type="match status" value="1"/>
</dbReference>
<feature type="domain" description="Kinetochore protein NDC80 loop region" evidence="15">
    <location>
        <begin position="447"/>
        <end position="523"/>
    </location>
</feature>
<dbReference type="HOGENOM" id="CLU_012583_0_0_1"/>
<dbReference type="STRING" id="578455.G2QY16"/>
<dbReference type="FunFam" id="1.10.418.30:FF:000001">
    <property type="entry name" value="Probable kinetochore protein ndc80"/>
    <property type="match status" value="1"/>
</dbReference>
<dbReference type="Proteomes" id="UP000008181">
    <property type="component" value="Chromosome 1"/>
</dbReference>
<dbReference type="eggNOG" id="KOG0995">
    <property type="taxonomic scope" value="Eukaryota"/>
</dbReference>
<comment type="subunit">
    <text evidence="11">Component of the NDC80 complex.</text>
</comment>
<evidence type="ECO:0000256" key="5">
    <source>
        <dbReference type="ARBA" id="ARBA00022776"/>
    </source>
</evidence>
<dbReference type="GO" id="GO:0051315">
    <property type="term" value="P:attachment of mitotic spindle microtubules to kinetochore"/>
    <property type="evidence" value="ECO:0007669"/>
    <property type="project" value="UniProtKB-UniRule"/>
</dbReference>
<dbReference type="EMBL" id="CP003009">
    <property type="protein sequence ID" value="AEO64083.1"/>
    <property type="molecule type" value="Genomic_DNA"/>
</dbReference>
<dbReference type="RefSeq" id="XP_003650419.1">
    <property type="nucleotide sequence ID" value="XM_003650371.1"/>
</dbReference>
<dbReference type="GO" id="GO:0051301">
    <property type="term" value="P:cell division"/>
    <property type="evidence" value="ECO:0007669"/>
    <property type="project" value="UniProtKB-UniRule"/>
</dbReference>
<evidence type="ECO:0000256" key="9">
    <source>
        <dbReference type="ARBA" id="ARBA00023306"/>
    </source>
</evidence>
<organism evidence="16 17">
    <name type="scientific">Thermothielavioides terrestris (strain ATCC 38088 / NRRL 8126)</name>
    <name type="common">Thielavia terrestris</name>
    <dbReference type="NCBI Taxonomy" id="578455"/>
    <lineage>
        <taxon>Eukaryota</taxon>
        <taxon>Fungi</taxon>
        <taxon>Dikarya</taxon>
        <taxon>Ascomycota</taxon>
        <taxon>Pezizomycotina</taxon>
        <taxon>Sordariomycetes</taxon>
        <taxon>Sordariomycetidae</taxon>
        <taxon>Sordariales</taxon>
        <taxon>Chaetomiaceae</taxon>
        <taxon>Thermothielavioides</taxon>
        <taxon>Thermothielavioides terrestris</taxon>
    </lineage>
</organism>
<dbReference type="OrthoDB" id="7459479at2759"/>